<evidence type="ECO:0000313" key="1">
    <source>
        <dbReference type="EMBL" id="GMR35131.1"/>
    </source>
</evidence>
<comment type="caution">
    <text evidence="1">The sequence shown here is derived from an EMBL/GenBank/DDBJ whole genome shotgun (WGS) entry which is preliminary data.</text>
</comment>
<dbReference type="EMBL" id="BTRK01000002">
    <property type="protein sequence ID" value="GMR35131.1"/>
    <property type="molecule type" value="Genomic_DNA"/>
</dbReference>
<organism evidence="1 2">
    <name type="scientific">Pristionchus mayeri</name>
    <dbReference type="NCBI Taxonomy" id="1317129"/>
    <lineage>
        <taxon>Eukaryota</taxon>
        <taxon>Metazoa</taxon>
        <taxon>Ecdysozoa</taxon>
        <taxon>Nematoda</taxon>
        <taxon>Chromadorea</taxon>
        <taxon>Rhabditida</taxon>
        <taxon>Rhabditina</taxon>
        <taxon>Diplogasteromorpha</taxon>
        <taxon>Diplogasteroidea</taxon>
        <taxon>Neodiplogasteridae</taxon>
        <taxon>Pristionchus</taxon>
    </lineage>
</organism>
<reference evidence="2" key="1">
    <citation type="submission" date="2022-10" db="EMBL/GenBank/DDBJ databases">
        <title>Genome assembly of Pristionchus species.</title>
        <authorList>
            <person name="Yoshida K."/>
            <person name="Sommer R.J."/>
        </authorList>
    </citation>
    <scope>NUCLEOTIDE SEQUENCE [LARGE SCALE GENOMIC DNA]</scope>
    <source>
        <strain evidence="2">RS5460</strain>
    </source>
</reference>
<dbReference type="AlphaFoldDB" id="A0AAN4Z6P1"/>
<name>A0AAN4Z6P1_9BILA</name>
<accession>A0AAN4Z6P1</accession>
<protein>
    <submittedName>
        <fullName evidence="1">Uncharacterized protein</fullName>
    </submittedName>
</protein>
<keyword evidence="2" id="KW-1185">Reference proteome</keyword>
<proteinExistence type="predicted"/>
<evidence type="ECO:0000313" key="2">
    <source>
        <dbReference type="Proteomes" id="UP001328107"/>
    </source>
</evidence>
<sequence>MSNENPPGTTDDQQEAMIRAELTRAMSKECLPEGNQDWPDTRKVSDQMTECCWMIDTRQVRLQVCITLEPDGMAIKSYRTEYDIKKVIDVAGLLALTAGLANGETGDDPLECLCLVGDEAIDIRIHVIRSLSN</sequence>
<dbReference type="Proteomes" id="UP001328107">
    <property type="component" value="Unassembled WGS sequence"/>
</dbReference>
<gene>
    <name evidence="1" type="ORF">PMAYCL1PPCAC_05326</name>
</gene>